<dbReference type="InterPro" id="IPR058792">
    <property type="entry name" value="Beta-barrel_RND_2"/>
</dbReference>
<feature type="transmembrane region" description="Helical" evidence="3">
    <location>
        <begin position="26"/>
        <end position="47"/>
    </location>
</feature>
<accession>A0A533Q7U6</accession>
<feature type="domain" description="YknX-like C-terminal permuted SH3-like" evidence="7">
    <location>
        <begin position="339"/>
        <end position="401"/>
    </location>
</feature>
<keyword evidence="2" id="KW-0175">Coiled coil</keyword>
<feature type="domain" description="Multidrug resistance protein MdtA-like barrel-sandwich hybrid" evidence="5">
    <location>
        <begin position="81"/>
        <end position="233"/>
    </location>
</feature>
<dbReference type="Pfam" id="PF25917">
    <property type="entry name" value="BSH_RND"/>
    <property type="match status" value="1"/>
</dbReference>
<evidence type="ECO:0000313" key="8">
    <source>
        <dbReference type="EMBL" id="TLD40716.1"/>
    </source>
</evidence>
<dbReference type="Pfam" id="PF25876">
    <property type="entry name" value="HH_MFP_RND"/>
    <property type="match status" value="1"/>
</dbReference>
<organism evidence="8 9">
    <name type="scientific">Candidatus Jettenia ecosi</name>
    <dbReference type="NCBI Taxonomy" id="2494326"/>
    <lineage>
        <taxon>Bacteria</taxon>
        <taxon>Pseudomonadati</taxon>
        <taxon>Planctomycetota</taxon>
        <taxon>Candidatus Brocadiia</taxon>
        <taxon>Candidatus Brocadiales</taxon>
        <taxon>Candidatus Brocadiaceae</taxon>
        <taxon>Candidatus Jettenia</taxon>
    </lineage>
</organism>
<feature type="domain" description="CusB-like beta-barrel" evidence="6">
    <location>
        <begin position="250"/>
        <end position="321"/>
    </location>
</feature>
<dbReference type="Gene3D" id="2.40.420.20">
    <property type="match status" value="1"/>
</dbReference>
<reference evidence="8 9" key="1">
    <citation type="submission" date="2019-04" db="EMBL/GenBank/DDBJ databases">
        <title>Genome of a novel bacterium Candidatus Jettenia ecosi reconstructed from metagenome of an anammox bioreactor.</title>
        <authorList>
            <person name="Mardanov A.V."/>
            <person name="Beletsky A.V."/>
            <person name="Ravin N.V."/>
            <person name="Botchkova E.A."/>
            <person name="Litti Y.V."/>
            <person name="Nozhevnikova A.N."/>
        </authorList>
    </citation>
    <scope>NUCLEOTIDE SEQUENCE [LARGE SCALE GENOMIC DNA]</scope>
    <source>
        <strain evidence="8">J2</strain>
    </source>
</reference>
<dbReference type="Pfam" id="PF25989">
    <property type="entry name" value="YknX_C"/>
    <property type="match status" value="1"/>
</dbReference>
<dbReference type="Gene3D" id="1.10.287.470">
    <property type="entry name" value="Helix hairpin bin"/>
    <property type="match status" value="1"/>
</dbReference>
<comment type="caution">
    <text evidence="8">The sequence shown here is derived from an EMBL/GenBank/DDBJ whole genome shotgun (WGS) entry which is preliminary data.</text>
</comment>
<dbReference type="Pfam" id="PF25954">
    <property type="entry name" value="Beta-barrel_RND_2"/>
    <property type="match status" value="1"/>
</dbReference>
<dbReference type="Gene3D" id="2.40.50.100">
    <property type="match status" value="1"/>
</dbReference>
<comment type="similarity">
    <text evidence="1">Belongs to the membrane fusion protein (MFP) (TC 8.A.1) family.</text>
</comment>
<dbReference type="GO" id="GO:0015562">
    <property type="term" value="F:efflux transmembrane transporter activity"/>
    <property type="evidence" value="ECO:0007669"/>
    <property type="project" value="TreeGrafter"/>
</dbReference>
<evidence type="ECO:0000259" key="4">
    <source>
        <dbReference type="Pfam" id="PF25876"/>
    </source>
</evidence>
<gene>
    <name evidence="8" type="ORF">JETT_3009</name>
</gene>
<keyword evidence="3" id="KW-1133">Transmembrane helix</keyword>
<feature type="domain" description="Multidrug resistance protein MdtA-like alpha-helical hairpin" evidence="4">
    <location>
        <begin position="129"/>
        <end position="205"/>
    </location>
</feature>
<name>A0A533Q7U6_9BACT</name>
<dbReference type="NCBIfam" id="TIGR01730">
    <property type="entry name" value="RND_mfp"/>
    <property type="match status" value="1"/>
</dbReference>
<sequence>MINKDLSKLKIDKSNVKYYRSTRKKLFFKILAFIGIPILGLILYLLIFNPVIEVEVTTVSKVYPSQMFTLLNASGYVVAQRKASVASKITGQIEWLGVEEGSQVKKGQIIARLEGKDARAVREQARANLDNAISNLEMAKVEMNDATLQYNRQKELLSHGIVSQSEFDIAEARYKRAKAAVSAAESSIHAYKAALHSADVAVNYTYIRAPFDAVVLTKNADIGDIITPLGAAANAKAAVVTIADMDSLLVEADVSESNLQKVKVDQPCEIQLDALPETRFLGKVHMIVPTADRSKASVMIKVKFLDRDKRVLPEMSAKVAFLERPVTGEEQKPKTAVNTETVVTYNSSKFVFLIKDNHVTKVPLTTGTQIGDMVEVLDGVKPGDKVVLNPPKTLKDGSRIKIEEK</sequence>
<evidence type="ECO:0000259" key="6">
    <source>
        <dbReference type="Pfam" id="PF25954"/>
    </source>
</evidence>
<dbReference type="AlphaFoldDB" id="A0A533Q7U6"/>
<keyword evidence="3" id="KW-0812">Transmembrane</keyword>
<dbReference type="InterPro" id="IPR006143">
    <property type="entry name" value="RND_pump_MFP"/>
</dbReference>
<proteinExistence type="inferred from homology"/>
<feature type="coiled-coil region" evidence="2">
    <location>
        <begin position="122"/>
        <end position="156"/>
    </location>
</feature>
<dbReference type="SUPFAM" id="SSF111369">
    <property type="entry name" value="HlyD-like secretion proteins"/>
    <property type="match status" value="1"/>
</dbReference>
<evidence type="ECO:0000259" key="7">
    <source>
        <dbReference type="Pfam" id="PF25989"/>
    </source>
</evidence>
<dbReference type="PANTHER" id="PTHR30469">
    <property type="entry name" value="MULTIDRUG RESISTANCE PROTEIN MDTA"/>
    <property type="match status" value="1"/>
</dbReference>
<evidence type="ECO:0000256" key="1">
    <source>
        <dbReference type="ARBA" id="ARBA00009477"/>
    </source>
</evidence>
<evidence type="ECO:0000313" key="9">
    <source>
        <dbReference type="Proteomes" id="UP000319783"/>
    </source>
</evidence>
<evidence type="ECO:0000256" key="3">
    <source>
        <dbReference type="SAM" id="Phobius"/>
    </source>
</evidence>
<dbReference type="InterPro" id="IPR058637">
    <property type="entry name" value="YknX-like_C"/>
</dbReference>
<dbReference type="GO" id="GO:1990281">
    <property type="term" value="C:efflux pump complex"/>
    <property type="evidence" value="ECO:0007669"/>
    <property type="project" value="TreeGrafter"/>
</dbReference>
<keyword evidence="3" id="KW-0472">Membrane</keyword>
<dbReference type="InterPro" id="IPR058625">
    <property type="entry name" value="MdtA-like_BSH"/>
</dbReference>
<evidence type="ECO:0000259" key="5">
    <source>
        <dbReference type="Pfam" id="PF25917"/>
    </source>
</evidence>
<protein>
    <submittedName>
        <fullName evidence="8">Acriflavin resistance protein</fullName>
    </submittedName>
</protein>
<dbReference type="Proteomes" id="UP000319783">
    <property type="component" value="Unassembled WGS sequence"/>
</dbReference>
<evidence type="ECO:0000256" key="2">
    <source>
        <dbReference type="SAM" id="Coils"/>
    </source>
</evidence>
<dbReference type="PANTHER" id="PTHR30469:SF38">
    <property type="entry name" value="HLYD FAMILY SECRETION PROTEIN"/>
    <property type="match status" value="1"/>
</dbReference>
<dbReference type="EMBL" id="SULG01000084">
    <property type="protein sequence ID" value="TLD40716.1"/>
    <property type="molecule type" value="Genomic_DNA"/>
</dbReference>
<dbReference type="Gene3D" id="2.40.30.170">
    <property type="match status" value="1"/>
</dbReference>
<dbReference type="InterPro" id="IPR058624">
    <property type="entry name" value="MdtA-like_HH"/>
</dbReference>